<evidence type="ECO:0000259" key="6">
    <source>
        <dbReference type="PROSITE" id="PS50262"/>
    </source>
</evidence>
<dbReference type="PANTHER" id="PTHR24244">
    <property type="entry name" value="NEUROPEPTIDE S RECEPTOR"/>
    <property type="match status" value="1"/>
</dbReference>
<keyword evidence="4 5" id="KW-0472">Membrane</keyword>
<dbReference type="InterPro" id="IPR027294">
    <property type="entry name" value="NPS_rcpt"/>
</dbReference>
<dbReference type="PROSITE" id="PS50262">
    <property type="entry name" value="G_PROTEIN_RECEP_F1_2"/>
    <property type="match status" value="1"/>
</dbReference>
<feature type="transmembrane region" description="Helical" evidence="5">
    <location>
        <begin position="133"/>
        <end position="153"/>
    </location>
</feature>
<accession>A0A3B3SLP7</accession>
<feature type="transmembrane region" description="Helical" evidence="5">
    <location>
        <begin position="53"/>
        <end position="75"/>
    </location>
</feature>
<reference evidence="7" key="2">
    <citation type="submission" date="2025-09" db="UniProtKB">
        <authorList>
            <consortium name="Ensembl"/>
        </authorList>
    </citation>
    <scope>IDENTIFICATION</scope>
</reference>
<evidence type="ECO:0000256" key="5">
    <source>
        <dbReference type="SAM" id="Phobius"/>
    </source>
</evidence>
<dbReference type="InterPro" id="IPR017452">
    <property type="entry name" value="GPCR_Rhodpsn_7TM"/>
</dbReference>
<dbReference type="Gene3D" id="1.20.1070.10">
    <property type="entry name" value="Rhodopsin 7-helix transmembrane proteins"/>
    <property type="match status" value="1"/>
</dbReference>
<reference evidence="7" key="1">
    <citation type="submission" date="2025-08" db="UniProtKB">
        <authorList>
            <consortium name="Ensembl"/>
        </authorList>
    </citation>
    <scope>IDENTIFICATION</scope>
</reference>
<evidence type="ECO:0000313" key="7">
    <source>
        <dbReference type="Ensembl" id="ENSPKIP00000030976.1"/>
    </source>
</evidence>
<comment type="subcellular location">
    <subcellularLocation>
        <location evidence="1">Membrane</location>
    </subcellularLocation>
</comment>
<dbReference type="PRINTS" id="PR01157">
    <property type="entry name" value="P2YPURNOCPTR"/>
</dbReference>
<dbReference type="GeneTree" id="ENSGT00940000155094"/>
<feature type="transmembrane region" description="Helical" evidence="5">
    <location>
        <begin position="181"/>
        <end position="207"/>
    </location>
</feature>
<organism evidence="7 8">
    <name type="scientific">Paramormyrops kingsleyae</name>
    <dbReference type="NCBI Taxonomy" id="1676925"/>
    <lineage>
        <taxon>Eukaryota</taxon>
        <taxon>Metazoa</taxon>
        <taxon>Chordata</taxon>
        <taxon>Craniata</taxon>
        <taxon>Vertebrata</taxon>
        <taxon>Euteleostomi</taxon>
        <taxon>Actinopterygii</taxon>
        <taxon>Neopterygii</taxon>
        <taxon>Teleostei</taxon>
        <taxon>Osteoglossocephala</taxon>
        <taxon>Osteoglossomorpha</taxon>
        <taxon>Osteoglossiformes</taxon>
        <taxon>Mormyridae</taxon>
        <taxon>Paramormyrops</taxon>
    </lineage>
</organism>
<proteinExistence type="predicted"/>
<dbReference type="InterPro" id="IPR000276">
    <property type="entry name" value="GPCR_Rhodpsn"/>
</dbReference>
<dbReference type="Pfam" id="PF00001">
    <property type="entry name" value="7tm_1"/>
    <property type="match status" value="1"/>
</dbReference>
<evidence type="ECO:0000256" key="1">
    <source>
        <dbReference type="ARBA" id="ARBA00004370"/>
    </source>
</evidence>
<dbReference type="PANTHER" id="PTHR24244:SF0">
    <property type="entry name" value="G-PROTEIN COUPLED RECEPTORS FAMILY 1 PROFILE DOMAIN-CONTAINING PROTEIN"/>
    <property type="match status" value="1"/>
</dbReference>
<feature type="transmembrane region" description="Helical" evidence="5">
    <location>
        <begin position="219"/>
        <end position="238"/>
    </location>
</feature>
<evidence type="ECO:0000313" key="8">
    <source>
        <dbReference type="Proteomes" id="UP000261540"/>
    </source>
</evidence>
<name>A0A3B3SLP7_9TELE</name>
<feature type="transmembrane region" description="Helical" evidence="5">
    <location>
        <begin position="95"/>
        <end position="112"/>
    </location>
</feature>
<sequence>RRPTNGTCKIDKSFTKVYLPTIYGLGFVVGLLANAWGLKCLSKTWKKIGNIQIFILNLGISDMLYIFTLPFLAYAEMKKSWIFGQAFCKITRFCFNLNLYSSIGFLTCISVYRYLGIVHTMRVKGQITQKHSVALSVFVWCMVCLQIIPDLYFEKTPKHILRFCFDTTVNEHVKEYLSYSIWWTVTGFGIPLLVFLGCYGHVAVVLSRRNDIDVTLKEQCLRLVVTITLLHAVCYIPFHVFRNLNLQTRVLQNERLCYKSFGKIYIAYQVCRGLAYLNPAIIPLMYLNCYDDVHVHFRKIRKRARESLDQLTRIVIINNPDRQPA</sequence>
<feature type="domain" description="G-protein coupled receptors family 1 profile" evidence="6">
    <location>
        <begin position="33"/>
        <end position="286"/>
    </location>
</feature>
<dbReference type="Ensembl" id="ENSPKIT00000011814.1">
    <property type="protein sequence ID" value="ENSPKIP00000030976.1"/>
    <property type="gene ID" value="ENSPKIG00000011647.1"/>
</dbReference>
<dbReference type="GO" id="GO:0008188">
    <property type="term" value="F:neuropeptide receptor activity"/>
    <property type="evidence" value="ECO:0007669"/>
    <property type="project" value="InterPro"/>
</dbReference>
<evidence type="ECO:0000256" key="4">
    <source>
        <dbReference type="ARBA" id="ARBA00023136"/>
    </source>
</evidence>
<evidence type="ECO:0000256" key="2">
    <source>
        <dbReference type="ARBA" id="ARBA00022692"/>
    </source>
</evidence>
<dbReference type="GO" id="GO:0016020">
    <property type="term" value="C:membrane"/>
    <property type="evidence" value="ECO:0007669"/>
    <property type="project" value="UniProtKB-SubCell"/>
</dbReference>
<feature type="transmembrane region" description="Helical" evidence="5">
    <location>
        <begin position="22"/>
        <end position="41"/>
    </location>
</feature>
<evidence type="ECO:0000256" key="3">
    <source>
        <dbReference type="ARBA" id="ARBA00022989"/>
    </source>
</evidence>
<dbReference type="SUPFAM" id="SSF81321">
    <property type="entry name" value="Family A G protein-coupled receptor-like"/>
    <property type="match status" value="1"/>
</dbReference>
<keyword evidence="8" id="KW-1185">Reference proteome</keyword>
<keyword evidence="3 5" id="KW-1133">Transmembrane helix</keyword>
<dbReference type="STRING" id="1676925.ENSPKIP00000030976"/>
<dbReference type="AlphaFoldDB" id="A0A3B3SLP7"/>
<dbReference type="Proteomes" id="UP000261540">
    <property type="component" value="Unplaced"/>
</dbReference>
<protein>
    <submittedName>
        <fullName evidence="7">Si:dkey-78k11.9</fullName>
    </submittedName>
</protein>
<keyword evidence="2 5" id="KW-0812">Transmembrane</keyword>
<dbReference type="PRINTS" id="PR00237">
    <property type="entry name" value="GPCRRHODOPSN"/>
</dbReference>